<sequence length="699" mass="74009">MRRIITKQLLFLFLLSVSTLSGQFLQEPFNAGLNNWTPNGSWGWNANGAADTVFTADWRGRTAIRSFSEGGAALFANPEQDAQLLSPTVDIPGGTSGLFLSFYQYIRSNGGQGRVIIRDGGGIVLREIELLPELTPGEETSSGDYRIIDLTDLLPGLNRVQVEFDVEGGLFFWLLDDVRLSETRPPRPTFPRSVGQSLEDYGIPFVVDSAGGAAVPYQLVLDFMPSISQAERDNIRMQLGAVRVQSCVCDRLELWELPGGNFFDPVSGEVLGDPGDILERVLGGGSSGTIDEVELNYYNFNELQNQPPAPAMPLTAADISSFSPAPAGAINIAILDTGLDYDHPDLAGYVFRSDDGIGDGGDQDGNCNVDDPMGWNYVDDNNNPQDDHSHGTHIAGVIAETLADCDNCDFRIIPYKTHNSYGVGTLFAASCGVLQAAVQDNAAVINASWGFYGGGGTILRNAIDTAGSYGALVLAAVGNDSLNLIADQQNPATTSLNNVVGVGAYFLNGSAEAEIAPFSNFNASFVDLLAQGVEIESSVPGGGRGLKSGTSMATPAVTAVAALYTCENGKNTVATKNYLLSSATKEPGSLGLFVLDGNLLKPAAPCDEEPEISRPSTNTGFGVSFDGTTGNAVLTAFSDLQAGEVSLLGKAGNLIAKETDVFLTKGSKLSFSLDGQPDGGYLMVVRQGDRVRVESLVKR</sequence>
<dbReference type="Proteomes" id="UP000199021">
    <property type="component" value="Unassembled WGS sequence"/>
</dbReference>
<reference evidence="10" key="1">
    <citation type="submission" date="2016-10" db="EMBL/GenBank/DDBJ databases">
        <authorList>
            <person name="Varghese N."/>
            <person name="Submissions S."/>
        </authorList>
    </citation>
    <scope>NUCLEOTIDE SEQUENCE [LARGE SCALE GENOMIC DNA]</scope>
    <source>
        <strain evidence="10">DSM 24740</strain>
    </source>
</reference>
<comment type="similarity">
    <text evidence="1 5 6">Belongs to the peptidase S8 family.</text>
</comment>
<evidence type="ECO:0000256" key="1">
    <source>
        <dbReference type="ARBA" id="ARBA00011073"/>
    </source>
</evidence>
<dbReference type="STRING" id="478744.SAMN05444359_10977"/>
<dbReference type="InParanoid" id="A0A1H9FSZ6"/>
<feature type="domain" description="Peptidase S8/S53" evidence="8">
    <location>
        <begin position="330"/>
        <end position="586"/>
    </location>
</feature>
<evidence type="ECO:0000256" key="6">
    <source>
        <dbReference type="RuleBase" id="RU003355"/>
    </source>
</evidence>
<accession>A0A1H9FSZ6</accession>
<protein>
    <submittedName>
        <fullName evidence="9">Subtilase family protein</fullName>
    </submittedName>
</protein>
<evidence type="ECO:0000256" key="4">
    <source>
        <dbReference type="ARBA" id="ARBA00022825"/>
    </source>
</evidence>
<dbReference type="Pfam" id="PF00082">
    <property type="entry name" value="Peptidase_S8"/>
    <property type="match status" value="1"/>
</dbReference>
<evidence type="ECO:0000313" key="10">
    <source>
        <dbReference type="Proteomes" id="UP000199021"/>
    </source>
</evidence>
<dbReference type="PANTHER" id="PTHR43806:SF11">
    <property type="entry name" value="CEREVISIN-RELATED"/>
    <property type="match status" value="1"/>
</dbReference>
<keyword evidence="3 5" id="KW-0378">Hydrolase</keyword>
<dbReference type="RefSeq" id="WP_090167843.1">
    <property type="nucleotide sequence ID" value="NZ_FOFB01000009.1"/>
</dbReference>
<dbReference type="GO" id="GO:0006508">
    <property type="term" value="P:proteolysis"/>
    <property type="evidence" value="ECO:0007669"/>
    <property type="project" value="UniProtKB-KW"/>
</dbReference>
<dbReference type="Gene3D" id="3.40.50.200">
    <property type="entry name" value="Peptidase S8/S53 domain"/>
    <property type="match status" value="1"/>
</dbReference>
<dbReference type="PROSITE" id="PS51892">
    <property type="entry name" value="SUBTILASE"/>
    <property type="match status" value="1"/>
</dbReference>
<organism evidence="9 10">
    <name type="scientific">Neolewinella agarilytica</name>
    <dbReference type="NCBI Taxonomy" id="478744"/>
    <lineage>
        <taxon>Bacteria</taxon>
        <taxon>Pseudomonadati</taxon>
        <taxon>Bacteroidota</taxon>
        <taxon>Saprospiria</taxon>
        <taxon>Saprospirales</taxon>
        <taxon>Lewinellaceae</taxon>
        <taxon>Neolewinella</taxon>
    </lineage>
</organism>
<dbReference type="InterPro" id="IPR050131">
    <property type="entry name" value="Peptidase_S8_subtilisin-like"/>
</dbReference>
<evidence type="ECO:0000256" key="7">
    <source>
        <dbReference type="SAM" id="SignalP"/>
    </source>
</evidence>
<keyword evidence="7" id="KW-0732">Signal</keyword>
<feature type="active site" description="Charge relay system" evidence="5">
    <location>
        <position position="551"/>
    </location>
</feature>
<dbReference type="InterPro" id="IPR000209">
    <property type="entry name" value="Peptidase_S8/S53_dom"/>
</dbReference>
<evidence type="ECO:0000313" key="9">
    <source>
        <dbReference type="EMBL" id="SEQ40623.1"/>
    </source>
</evidence>
<evidence type="ECO:0000256" key="3">
    <source>
        <dbReference type="ARBA" id="ARBA00022801"/>
    </source>
</evidence>
<evidence type="ECO:0000259" key="8">
    <source>
        <dbReference type="Pfam" id="PF00082"/>
    </source>
</evidence>
<keyword evidence="2 5" id="KW-0645">Protease</keyword>
<gene>
    <name evidence="9" type="ORF">SAMN05444359_10977</name>
</gene>
<dbReference type="EMBL" id="FOFB01000009">
    <property type="protein sequence ID" value="SEQ40623.1"/>
    <property type="molecule type" value="Genomic_DNA"/>
</dbReference>
<dbReference type="InterPro" id="IPR023827">
    <property type="entry name" value="Peptidase_S8_Asp-AS"/>
</dbReference>
<dbReference type="AlphaFoldDB" id="A0A1H9FSZ6"/>
<dbReference type="SUPFAM" id="SSF52743">
    <property type="entry name" value="Subtilisin-like"/>
    <property type="match status" value="1"/>
</dbReference>
<feature type="active site" description="Charge relay system" evidence="5">
    <location>
        <position position="390"/>
    </location>
</feature>
<dbReference type="InterPro" id="IPR036852">
    <property type="entry name" value="Peptidase_S8/S53_dom_sf"/>
</dbReference>
<name>A0A1H9FSZ6_9BACT</name>
<dbReference type="PROSITE" id="PS00138">
    <property type="entry name" value="SUBTILASE_SER"/>
    <property type="match status" value="1"/>
</dbReference>
<keyword evidence="10" id="KW-1185">Reference proteome</keyword>
<feature type="chain" id="PRO_5011720917" evidence="7">
    <location>
        <begin position="22"/>
        <end position="699"/>
    </location>
</feature>
<dbReference type="PRINTS" id="PR00723">
    <property type="entry name" value="SUBTILISIN"/>
</dbReference>
<dbReference type="InterPro" id="IPR015500">
    <property type="entry name" value="Peptidase_S8_subtilisin-rel"/>
</dbReference>
<evidence type="ECO:0000256" key="5">
    <source>
        <dbReference type="PROSITE-ProRule" id="PRU01240"/>
    </source>
</evidence>
<proteinExistence type="inferred from homology"/>
<feature type="signal peptide" evidence="7">
    <location>
        <begin position="1"/>
        <end position="21"/>
    </location>
</feature>
<keyword evidence="4 5" id="KW-0720">Serine protease</keyword>
<dbReference type="GO" id="GO:0004252">
    <property type="term" value="F:serine-type endopeptidase activity"/>
    <property type="evidence" value="ECO:0007669"/>
    <property type="project" value="UniProtKB-UniRule"/>
</dbReference>
<dbReference type="PANTHER" id="PTHR43806">
    <property type="entry name" value="PEPTIDASE S8"/>
    <property type="match status" value="1"/>
</dbReference>
<feature type="active site" description="Charge relay system" evidence="5">
    <location>
        <position position="336"/>
    </location>
</feature>
<dbReference type="PROSITE" id="PS00136">
    <property type="entry name" value="SUBTILASE_ASP"/>
    <property type="match status" value="1"/>
</dbReference>
<dbReference type="InterPro" id="IPR023828">
    <property type="entry name" value="Peptidase_S8_Ser-AS"/>
</dbReference>
<evidence type="ECO:0000256" key="2">
    <source>
        <dbReference type="ARBA" id="ARBA00022670"/>
    </source>
</evidence>
<dbReference type="OrthoDB" id="944909at2"/>